<name>A0ABW9WKP1_9BURK</name>
<evidence type="ECO:0000313" key="2">
    <source>
        <dbReference type="EMBL" id="MYN40864.1"/>
    </source>
</evidence>
<gene>
    <name evidence="2" type="ORF">GTP55_15970</name>
</gene>
<organism evidence="2 3">
    <name type="scientific">Duganella margarita</name>
    <dbReference type="NCBI Taxonomy" id="2692170"/>
    <lineage>
        <taxon>Bacteria</taxon>
        <taxon>Pseudomonadati</taxon>
        <taxon>Pseudomonadota</taxon>
        <taxon>Betaproteobacteria</taxon>
        <taxon>Burkholderiales</taxon>
        <taxon>Oxalobacteraceae</taxon>
        <taxon>Telluria group</taxon>
        <taxon>Duganella</taxon>
    </lineage>
</organism>
<evidence type="ECO:0000313" key="3">
    <source>
        <dbReference type="Proteomes" id="UP000466332"/>
    </source>
</evidence>
<dbReference type="EMBL" id="WWCS01000009">
    <property type="protein sequence ID" value="MYN40864.1"/>
    <property type="molecule type" value="Genomic_DNA"/>
</dbReference>
<evidence type="ECO:0000256" key="1">
    <source>
        <dbReference type="SAM" id="SignalP"/>
    </source>
</evidence>
<feature type="signal peptide" evidence="1">
    <location>
        <begin position="1"/>
        <end position="19"/>
    </location>
</feature>
<sequence>MDRILTLLCATLLHLTANAADVVPAHLTGEWGTGASLYDGKQEQADVYLLPDGLGMMAGSSAPAQRADGVDDGKPGPRALVGFPVHAKMDGDTLVLHPFLPAGVPGMKAEFDINCRYAQADQALTCTWPDNKSILLKRRGDTVPAEVMRMLDQVELKNKR</sequence>
<proteinExistence type="predicted"/>
<comment type="caution">
    <text evidence="2">The sequence shown here is derived from an EMBL/GenBank/DDBJ whole genome shotgun (WGS) entry which is preliminary data.</text>
</comment>
<dbReference type="RefSeq" id="WP_161045848.1">
    <property type="nucleotide sequence ID" value="NZ_WWCS01000009.1"/>
</dbReference>
<keyword evidence="3" id="KW-1185">Reference proteome</keyword>
<protein>
    <submittedName>
        <fullName evidence="2">Uncharacterized protein</fullName>
    </submittedName>
</protein>
<feature type="chain" id="PRO_5046010337" evidence="1">
    <location>
        <begin position="20"/>
        <end position="160"/>
    </location>
</feature>
<keyword evidence="1" id="KW-0732">Signal</keyword>
<accession>A0ABW9WKP1</accession>
<dbReference type="Proteomes" id="UP000466332">
    <property type="component" value="Unassembled WGS sequence"/>
</dbReference>
<reference evidence="2 3" key="1">
    <citation type="submission" date="2019-12" db="EMBL/GenBank/DDBJ databases">
        <title>Novel species isolated from a subtropical stream in China.</title>
        <authorList>
            <person name="Lu H."/>
        </authorList>
    </citation>
    <scope>NUCLEOTIDE SEQUENCE [LARGE SCALE GENOMIC DNA]</scope>
    <source>
        <strain evidence="2 3">FT109W</strain>
    </source>
</reference>